<dbReference type="PATRIC" id="fig|754436.4.peg.1266"/>
<dbReference type="SMART" id="SM00052">
    <property type="entry name" value="EAL"/>
    <property type="match status" value="1"/>
</dbReference>
<gene>
    <name evidence="3" type="ORF">ABT58_05960</name>
</gene>
<dbReference type="Proteomes" id="UP000036426">
    <property type="component" value="Unassembled WGS sequence"/>
</dbReference>
<dbReference type="PANTHER" id="PTHR33121">
    <property type="entry name" value="CYCLIC DI-GMP PHOSPHODIESTERASE PDEF"/>
    <property type="match status" value="1"/>
</dbReference>
<dbReference type="EMBL" id="LDOV01000010">
    <property type="protein sequence ID" value="KLV02165.1"/>
    <property type="molecule type" value="Genomic_DNA"/>
</dbReference>
<reference evidence="3 4" key="1">
    <citation type="submission" date="2015-05" db="EMBL/GenBank/DDBJ databases">
        <title>Photobacterium galathea sp. nov.</title>
        <authorList>
            <person name="Machado H."/>
            <person name="Gram L."/>
        </authorList>
    </citation>
    <scope>NUCLEOTIDE SEQUENCE [LARGE SCALE GENOMIC DNA]</scope>
    <source>
        <strain evidence="3 4">DSM 25995</strain>
    </source>
</reference>
<dbReference type="InterPro" id="IPR035919">
    <property type="entry name" value="EAL_sf"/>
</dbReference>
<dbReference type="PROSITE" id="PS50883">
    <property type="entry name" value="EAL"/>
    <property type="match status" value="1"/>
</dbReference>
<dbReference type="Pfam" id="PF00563">
    <property type="entry name" value="EAL"/>
    <property type="match status" value="1"/>
</dbReference>
<evidence type="ECO:0000256" key="1">
    <source>
        <dbReference type="SAM" id="Phobius"/>
    </source>
</evidence>
<evidence type="ECO:0000313" key="3">
    <source>
        <dbReference type="EMBL" id="KLV02165.1"/>
    </source>
</evidence>
<evidence type="ECO:0000259" key="2">
    <source>
        <dbReference type="PROSITE" id="PS50883"/>
    </source>
</evidence>
<feature type="domain" description="EAL" evidence="2">
    <location>
        <begin position="239"/>
        <end position="492"/>
    </location>
</feature>
<proteinExistence type="predicted"/>
<dbReference type="AlphaFoldDB" id="A0A0J1GR09"/>
<dbReference type="InterPro" id="IPR050706">
    <property type="entry name" value="Cyclic-di-GMP_PDE-like"/>
</dbReference>
<dbReference type="InterPro" id="IPR001633">
    <property type="entry name" value="EAL_dom"/>
</dbReference>
<dbReference type="PANTHER" id="PTHR33121:SF56">
    <property type="entry name" value="SIGNALLING PROTEIN WITH EAL AND C2 DOMAINS"/>
    <property type="match status" value="1"/>
</dbReference>
<dbReference type="GO" id="GO:0071111">
    <property type="term" value="F:cyclic-guanylate-specific phosphodiesterase activity"/>
    <property type="evidence" value="ECO:0007669"/>
    <property type="project" value="InterPro"/>
</dbReference>
<dbReference type="InterPro" id="IPR048614">
    <property type="entry name" value="CSS_CxxC"/>
</dbReference>
<dbReference type="Pfam" id="PF20982">
    <property type="entry name" value="CSS_CxxC"/>
    <property type="match status" value="1"/>
</dbReference>
<keyword evidence="4" id="KW-1185">Reference proteome</keyword>
<keyword evidence="1" id="KW-0472">Membrane</keyword>
<feature type="transmembrane region" description="Helical" evidence="1">
    <location>
        <begin position="213"/>
        <end position="235"/>
    </location>
</feature>
<sequence length="494" mass="56072">MVLAFSFSLSFTNGFVSERYLSYLIENDSRRLLKHYADQINDYPAMMNALREQLLFDCSAYDKHQLKHITYNDYQIRRMTLSLPDGTTCTSFDGANNQDNRVPLISHLTDDISLWVATEPRFSQQIMVVEQQTDKGGLNVYMEPLATEGLRNKYCGDCVLTSLSSEENLTVAFWRGDASLLSQSPLFSTKIANGLRLNAFVNPKLLEQYKHDFWLPLFLLGTVTGGLCLVLYRLFLSRRLSLHALIEQGLERDEFVPFYQPIVDVSNNSLYGCEMLARWVRAGGDTISPMEFIPYVEKSGQIFPITDQLLRKAVRDIGKLNWHLTQQVMSINVVPDQLESMDIMQKSLALLHTTKIAPSQIAFEVTERKRFTNLTMASDVIEQLRDCGIDVKLDDAGTGYGGFSYIQQLNIRSLKIDKMFVETIGTSDIKLSLLDSIIAFGKEAGMEMIAEGVETFEQSSYLAARGVTLQQGFYFGKPMAFRDFAYYCKSMVSR</sequence>
<dbReference type="Gene3D" id="3.20.20.450">
    <property type="entry name" value="EAL domain"/>
    <property type="match status" value="1"/>
</dbReference>
<keyword evidence="1" id="KW-1133">Transmembrane helix</keyword>
<dbReference type="SUPFAM" id="SSF141868">
    <property type="entry name" value="EAL domain-like"/>
    <property type="match status" value="1"/>
</dbReference>
<keyword evidence="1" id="KW-0812">Transmembrane</keyword>
<comment type="caution">
    <text evidence="3">The sequence shown here is derived from an EMBL/GenBank/DDBJ whole genome shotgun (WGS) entry which is preliminary data.</text>
</comment>
<dbReference type="CDD" id="cd01948">
    <property type="entry name" value="EAL"/>
    <property type="match status" value="1"/>
</dbReference>
<evidence type="ECO:0000313" key="4">
    <source>
        <dbReference type="Proteomes" id="UP000036426"/>
    </source>
</evidence>
<name>A0A0J1GR09_9GAMM</name>
<protein>
    <submittedName>
        <fullName evidence="3">Diguanylate phosphodiesterase</fullName>
    </submittedName>
</protein>
<organism evidence="3 4">
    <name type="scientific">Photobacterium aphoticum</name>
    <dbReference type="NCBI Taxonomy" id="754436"/>
    <lineage>
        <taxon>Bacteria</taxon>
        <taxon>Pseudomonadati</taxon>
        <taxon>Pseudomonadota</taxon>
        <taxon>Gammaproteobacteria</taxon>
        <taxon>Vibrionales</taxon>
        <taxon>Vibrionaceae</taxon>
        <taxon>Photobacterium</taxon>
    </lineage>
</organism>
<accession>A0A0J1GR09</accession>